<keyword evidence="1" id="KW-1133">Transmembrane helix</keyword>
<accession>A0A2Z6PCR4</accession>
<keyword evidence="1" id="KW-0472">Membrane</keyword>
<evidence type="ECO:0000256" key="1">
    <source>
        <dbReference type="SAM" id="Phobius"/>
    </source>
</evidence>
<reference evidence="3" key="1">
    <citation type="journal article" date="2017" name="Front. Plant Sci.">
        <title>Climate Clever Clovers: New Paradigm to Reduce the Environmental Footprint of Ruminants by Breeding Low Methanogenic Forages Utilizing Haplotype Variation.</title>
        <authorList>
            <person name="Kaur P."/>
            <person name="Appels R."/>
            <person name="Bayer P.E."/>
            <person name="Keeble-Gagnere G."/>
            <person name="Wang J."/>
            <person name="Hirakawa H."/>
            <person name="Shirasawa K."/>
            <person name="Vercoe P."/>
            <person name="Stefanova K."/>
            <person name="Durmic Z."/>
            <person name="Nichols P."/>
            <person name="Revell C."/>
            <person name="Isobe S.N."/>
            <person name="Edwards D."/>
            <person name="Erskine W."/>
        </authorList>
    </citation>
    <scope>NUCLEOTIDE SEQUENCE [LARGE SCALE GENOMIC DNA]</scope>
    <source>
        <strain evidence="3">cv. Daliak</strain>
    </source>
</reference>
<dbReference type="Proteomes" id="UP000242715">
    <property type="component" value="Unassembled WGS sequence"/>
</dbReference>
<keyword evidence="3" id="KW-1185">Reference proteome</keyword>
<evidence type="ECO:0000313" key="2">
    <source>
        <dbReference type="EMBL" id="GAU46815.1"/>
    </source>
</evidence>
<evidence type="ECO:0000313" key="3">
    <source>
        <dbReference type="Proteomes" id="UP000242715"/>
    </source>
</evidence>
<dbReference type="AlphaFoldDB" id="A0A2Z6PCR4"/>
<protein>
    <submittedName>
        <fullName evidence="2">Uncharacterized protein</fullName>
    </submittedName>
</protein>
<sequence length="151" mass="17387">MRPQHDSVSLAHTTAYPNDACMTFPTSKPTIDARFLGERVYGSGLPFDSGFWRRDRINPTRFLGEWVYWSVEIELETILLVEMRKRLSSVTMLFSISWIDFASLVTMLLSVLWIDFASSCCCPGYYAVVLWSISWIDFASSCCCPVEYFFN</sequence>
<organism evidence="2 3">
    <name type="scientific">Trifolium subterraneum</name>
    <name type="common">Subterranean clover</name>
    <dbReference type="NCBI Taxonomy" id="3900"/>
    <lineage>
        <taxon>Eukaryota</taxon>
        <taxon>Viridiplantae</taxon>
        <taxon>Streptophyta</taxon>
        <taxon>Embryophyta</taxon>
        <taxon>Tracheophyta</taxon>
        <taxon>Spermatophyta</taxon>
        <taxon>Magnoliopsida</taxon>
        <taxon>eudicotyledons</taxon>
        <taxon>Gunneridae</taxon>
        <taxon>Pentapetalae</taxon>
        <taxon>rosids</taxon>
        <taxon>fabids</taxon>
        <taxon>Fabales</taxon>
        <taxon>Fabaceae</taxon>
        <taxon>Papilionoideae</taxon>
        <taxon>50 kb inversion clade</taxon>
        <taxon>NPAAA clade</taxon>
        <taxon>Hologalegina</taxon>
        <taxon>IRL clade</taxon>
        <taxon>Trifolieae</taxon>
        <taxon>Trifolium</taxon>
    </lineage>
</organism>
<name>A0A2Z6PCR4_TRISU</name>
<keyword evidence="1" id="KW-0812">Transmembrane</keyword>
<dbReference type="EMBL" id="DF974254">
    <property type="protein sequence ID" value="GAU46815.1"/>
    <property type="molecule type" value="Genomic_DNA"/>
</dbReference>
<feature type="transmembrane region" description="Helical" evidence="1">
    <location>
        <begin position="93"/>
        <end position="114"/>
    </location>
</feature>
<gene>
    <name evidence="2" type="ORF">TSUD_190720</name>
</gene>
<proteinExistence type="predicted"/>